<evidence type="ECO:0000313" key="2">
    <source>
        <dbReference type="Proteomes" id="UP000071561"/>
    </source>
</evidence>
<dbReference type="AlphaFoldDB" id="A0A127VC98"/>
<dbReference type="EMBL" id="CP014504">
    <property type="protein sequence ID" value="AMP98983.1"/>
    <property type="molecule type" value="Genomic_DNA"/>
</dbReference>
<dbReference type="Proteomes" id="UP000071561">
    <property type="component" value="Chromosome"/>
</dbReference>
<proteinExistence type="predicted"/>
<name>A0A127VC98_9SPHI</name>
<protein>
    <submittedName>
        <fullName evidence="1">Uncharacterized protein</fullName>
    </submittedName>
</protein>
<organism evidence="1 2">
    <name type="scientific">Pedobacter cryoconitis</name>
    <dbReference type="NCBI Taxonomy" id="188932"/>
    <lineage>
        <taxon>Bacteria</taxon>
        <taxon>Pseudomonadati</taxon>
        <taxon>Bacteroidota</taxon>
        <taxon>Sphingobacteriia</taxon>
        <taxon>Sphingobacteriales</taxon>
        <taxon>Sphingobacteriaceae</taxon>
        <taxon>Pedobacter</taxon>
    </lineage>
</organism>
<dbReference type="OrthoDB" id="1081532at2"/>
<gene>
    <name evidence="1" type="ORF">AY601_2082</name>
</gene>
<sequence>MSRFTFFEEEKNTNIVASQPEIIEQPADRQDISSEKYRYRVEQIIITKFNGQIISHGNTKQEYLVTKNSMNGLINNIGLELIENVVRFEPPQLETAIDLLCDVDKVKCNVSITPNLQSGKMSRIEDKSRVIVAWEQYKKDVVNKFSFLKSDEEWNNINTFMDMVEEQIHTDNLLLADYEAKMFFDLIFDKYLVSKEDFEPFTKYYLSNLFDHKLLLLDINQSVVQESPESITINQQGTLNKKDINKDNLIEMYNDKFKPYIGYSYTEYDYKYSNSYTLNTAGNVLQNANVVIIEEVKNNVQITVNYELKLVDL</sequence>
<keyword evidence="2" id="KW-1185">Reference proteome</keyword>
<dbReference type="RefSeq" id="WP_068400224.1">
    <property type="nucleotide sequence ID" value="NZ_CP014504.1"/>
</dbReference>
<dbReference type="PATRIC" id="fig|188932.3.peg.2182"/>
<reference evidence="1 2" key="1">
    <citation type="submission" date="2016-03" db="EMBL/GenBank/DDBJ databases">
        <title>Complete genome sequence of Pedobacter cryoconitis PAMC 27485.</title>
        <authorList>
            <person name="Lee J."/>
            <person name="Kim O.-S."/>
        </authorList>
    </citation>
    <scope>NUCLEOTIDE SEQUENCE [LARGE SCALE GENOMIC DNA]</scope>
    <source>
        <strain evidence="1 2">PAMC 27485</strain>
    </source>
</reference>
<dbReference type="KEGG" id="pcm:AY601_2082"/>
<evidence type="ECO:0000313" key="1">
    <source>
        <dbReference type="EMBL" id="AMP98983.1"/>
    </source>
</evidence>
<accession>A0A127VC98</accession>